<dbReference type="InterPro" id="IPR016181">
    <property type="entry name" value="Acyl_CoA_acyltransferase"/>
</dbReference>
<reference evidence="2 3" key="1">
    <citation type="submission" date="2020-10" db="EMBL/GenBank/DDBJ databases">
        <title>Phylogeny of dyella-like bacteria.</title>
        <authorList>
            <person name="Fu J."/>
        </authorList>
    </citation>
    <scope>NUCLEOTIDE SEQUENCE [LARGE SCALE GENOMIC DNA]</scope>
    <source>
        <strain evidence="2 3">Gsoil3046</strain>
    </source>
</reference>
<dbReference type="InterPro" id="IPR000182">
    <property type="entry name" value="GNAT_dom"/>
</dbReference>
<dbReference type="SUPFAM" id="SSF55729">
    <property type="entry name" value="Acyl-CoA N-acyltransferases (Nat)"/>
    <property type="match status" value="1"/>
</dbReference>
<dbReference type="EMBL" id="JADIKM010000002">
    <property type="protein sequence ID" value="MFK2903866.1"/>
    <property type="molecule type" value="Genomic_DNA"/>
</dbReference>
<name>A0ABW8JUG7_9GAMM</name>
<protein>
    <submittedName>
        <fullName evidence="2">GNAT family N-acetyltransferase</fullName>
    </submittedName>
</protein>
<dbReference type="Gene3D" id="3.40.630.30">
    <property type="match status" value="1"/>
</dbReference>
<comment type="caution">
    <text evidence="2">The sequence shown here is derived from an EMBL/GenBank/DDBJ whole genome shotgun (WGS) entry which is preliminary data.</text>
</comment>
<sequence length="156" mass="17324">MSYQQARQLPLWPPFPVEQIESEIQAGLHFSSDFADGAMAGYFSVALSDEIIWAGRERGDAIYIHRMCVNPMRKGSNLTPAVLAWAKGYALSLGRTFVRMDTWADNEKLVKYYIKCGFQYVGDRQLSSAPGLPAHYSHTRLALFQNPAGESDGCGA</sequence>
<dbReference type="PROSITE" id="PS51186">
    <property type="entry name" value="GNAT"/>
    <property type="match status" value="1"/>
</dbReference>
<gene>
    <name evidence="2" type="ORF">ISP17_07815</name>
</gene>
<proteinExistence type="predicted"/>
<accession>A0ABW8JUG7</accession>
<feature type="domain" description="N-acetyltransferase" evidence="1">
    <location>
        <begin position="1"/>
        <end position="146"/>
    </location>
</feature>
<organism evidence="2 3">
    <name type="scientific">Dyella ginsengisoli</name>
    <dbReference type="NCBI Taxonomy" id="363848"/>
    <lineage>
        <taxon>Bacteria</taxon>
        <taxon>Pseudomonadati</taxon>
        <taxon>Pseudomonadota</taxon>
        <taxon>Gammaproteobacteria</taxon>
        <taxon>Lysobacterales</taxon>
        <taxon>Rhodanobacteraceae</taxon>
        <taxon>Dyella</taxon>
    </lineage>
</organism>
<evidence type="ECO:0000313" key="2">
    <source>
        <dbReference type="EMBL" id="MFK2903866.1"/>
    </source>
</evidence>
<evidence type="ECO:0000313" key="3">
    <source>
        <dbReference type="Proteomes" id="UP001620460"/>
    </source>
</evidence>
<dbReference type="RefSeq" id="WP_404631799.1">
    <property type="nucleotide sequence ID" value="NZ_JADIKM010000002.1"/>
</dbReference>
<keyword evidence="3" id="KW-1185">Reference proteome</keyword>
<evidence type="ECO:0000259" key="1">
    <source>
        <dbReference type="PROSITE" id="PS51186"/>
    </source>
</evidence>
<dbReference type="Pfam" id="PF00583">
    <property type="entry name" value="Acetyltransf_1"/>
    <property type="match status" value="1"/>
</dbReference>
<dbReference type="Proteomes" id="UP001620460">
    <property type="component" value="Unassembled WGS sequence"/>
</dbReference>